<dbReference type="SUPFAM" id="SSF46785">
    <property type="entry name" value="Winged helix' DNA-binding domain"/>
    <property type="match status" value="1"/>
</dbReference>
<dbReference type="OrthoDB" id="9797223at2"/>
<dbReference type="Proteomes" id="UP000295620">
    <property type="component" value="Unassembled WGS sequence"/>
</dbReference>
<sequence>MVKEKRLQHILKLLQNREMVTYDLLAGELSVSEDTIRRDIETLHNNGLLSKIRGGAMLRSENPLSFQERTTYLQGGKDVIALKAQQLIKNGQTIFMDGGSTICAIAGRLPLNSVLKVITNNQAVVQILSRIPEIEIIILGGNYDRDTATSSGTQAIYEAGKYVADLYFMGTCAIHHAFGITASLQTEGELKQAMIKSSLKTVALSNGEKLDSIEYFKVCDFSGIDVLVTDLASGDPKLNNYRAQGFQLL</sequence>
<comment type="caution">
    <text evidence="6">The sequence shown here is derived from an EMBL/GenBank/DDBJ whole genome shotgun (WGS) entry which is preliminary data.</text>
</comment>
<dbReference type="PROSITE" id="PS51000">
    <property type="entry name" value="HTH_DEOR_2"/>
    <property type="match status" value="1"/>
</dbReference>
<keyword evidence="1" id="KW-0678">Repressor</keyword>
<dbReference type="InterPro" id="IPR036390">
    <property type="entry name" value="WH_DNA-bd_sf"/>
</dbReference>
<dbReference type="Gene3D" id="1.10.10.10">
    <property type="entry name" value="Winged helix-like DNA-binding domain superfamily/Winged helix DNA-binding domain"/>
    <property type="match status" value="1"/>
</dbReference>
<dbReference type="InterPro" id="IPR018356">
    <property type="entry name" value="Tscrpt_reg_HTH_DeoR_CS"/>
</dbReference>
<dbReference type="PRINTS" id="PR00037">
    <property type="entry name" value="HTHLACR"/>
</dbReference>
<dbReference type="InterPro" id="IPR050313">
    <property type="entry name" value="Carb_Metab_HTH_regulators"/>
</dbReference>
<dbReference type="PANTHER" id="PTHR30363">
    <property type="entry name" value="HTH-TYPE TRANSCRIPTIONAL REGULATOR SRLR-RELATED"/>
    <property type="match status" value="1"/>
</dbReference>
<keyword evidence="3" id="KW-0238">DNA-binding</keyword>
<accession>A0A4R6SPR3</accession>
<dbReference type="PROSITE" id="PS00894">
    <property type="entry name" value="HTH_DEOR_1"/>
    <property type="match status" value="1"/>
</dbReference>
<dbReference type="InterPro" id="IPR036388">
    <property type="entry name" value="WH-like_DNA-bd_sf"/>
</dbReference>
<evidence type="ECO:0000256" key="3">
    <source>
        <dbReference type="ARBA" id="ARBA00023125"/>
    </source>
</evidence>
<evidence type="ECO:0000313" key="7">
    <source>
        <dbReference type="Proteomes" id="UP000295620"/>
    </source>
</evidence>
<dbReference type="PANTHER" id="PTHR30363:SF4">
    <property type="entry name" value="GLYCEROL-3-PHOSPHATE REGULON REPRESSOR"/>
    <property type="match status" value="1"/>
</dbReference>
<protein>
    <submittedName>
        <fullName evidence="6">DeoR family transcriptional regulator</fullName>
    </submittedName>
</protein>
<keyword evidence="7" id="KW-1185">Reference proteome</keyword>
<organism evidence="6 7">
    <name type="scientific">Pedobacter metabolipauper</name>
    <dbReference type="NCBI Taxonomy" id="425513"/>
    <lineage>
        <taxon>Bacteria</taxon>
        <taxon>Pseudomonadati</taxon>
        <taxon>Bacteroidota</taxon>
        <taxon>Sphingobacteriia</taxon>
        <taxon>Sphingobacteriales</taxon>
        <taxon>Sphingobacteriaceae</taxon>
        <taxon>Pedobacter</taxon>
    </lineage>
</organism>
<dbReference type="EMBL" id="SNYC01000008">
    <property type="protein sequence ID" value="TDQ06617.1"/>
    <property type="molecule type" value="Genomic_DNA"/>
</dbReference>
<dbReference type="SUPFAM" id="SSF100950">
    <property type="entry name" value="NagB/RpiA/CoA transferase-like"/>
    <property type="match status" value="1"/>
</dbReference>
<evidence type="ECO:0000259" key="5">
    <source>
        <dbReference type="PROSITE" id="PS51000"/>
    </source>
</evidence>
<dbReference type="SMART" id="SM01134">
    <property type="entry name" value="DeoRC"/>
    <property type="match status" value="1"/>
</dbReference>
<gene>
    <name evidence="6" type="ORF">ATK78_4276</name>
</gene>
<reference evidence="6 7" key="1">
    <citation type="submission" date="2019-03" db="EMBL/GenBank/DDBJ databases">
        <title>Genomic Encyclopedia of Archaeal and Bacterial Type Strains, Phase II (KMG-II): from individual species to whole genera.</title>
        <authorList>
            <person name="Goeker M."/>
        </authorList>
    </citation>
    <scope>NUCLEOTIDE SEQUENCE [LARGE SCALE GENOMIC DNA]</scope>
    <source>
        <strain evidence="6 7">DSM 19035</strain>
    </source>
</reference>
<evidence type="ECO:0000256" key="1">
    <source>
        <dbReference type="ARBA" id="ARBA00022491"/>
    </source>
</evidence>
<name>A0A4R6SPR3_9SPHI</name>
<dbReference type="AlphaFoldDB" id="A0A4R6SPR3"/>
<dbReference type="InterPro" id="IPR037171">
    <property type="entry name" value="NagB/RpiA_transferase-like"/>
</dbReference>
<dbReference type="GO" id="GO:0003677">
    <property type="term" value="F:DNA binding"/>
    <property type="evidence" value="ECO:0007669"/>
    <property type="project" value="UniProtKB-KW"/>
</dbReference>
<keyword evidence="2" id="KW-0805">Transcription regulation</keyword>
<dbReference type="SMART" id="SM00420">
    <property type="entry name" value="HTH_DEOR"/>
    <property type="match status" value="1"/>
</dbReference>
<evidence type="ECO:0000256" key="2">
    <source>
        <dbReference type="ARBA" id="ARBA00023015"/>
    </source>
</evidence>
<dbReference type="InterPro" id="IPR001034">
    <property type="entry name" value="DeoR_HTH"/>
</dbReference>
<dbReference type="GO" id="GO:0003700">
    <property type="term" value="F:DNA-binding transcription factor activity"/>
    <property type="evidence" value="ECO:0007669"/>
    <property type="project" value="InterPro"/>
</dbReference>
<evidence type="ECO:0000313" key="6">
    <source>
        <dbReference type="EMBL" id="TDQ06617.1"/>
    </source>
</evidence>
<keyword evidence="4" id="KW-0804">Transcription</keyword>
<dbReference type="Pfam" id="PF08220">
    <property type="entry name" value="HTH_DeoR"/>
    <property type="match status" value="1"/>
</dbReference>
<proteinExistence type="predicted"/>
<dbReference type="InterPro" id="IPR014036">
    <property type="entry name" value="DeoR-like_C"/>
</dbReference>
<dbReference type="Pfam" id="PF00455">
    <property type="entry name" value="DeoRC"/>
    <property type="match status" value="1"/>
</dbReference>
<feature type="domain" description="HTH deoR-type" evidence="5">
    <location>
        <begin position="3"/>
        <end position="58"/>
    </location>
</feature>
<evidence type="ECO:0000256" key="4">
    <source>
        <dbReference type="ARBA" id="ARBA00023163"/>
    </source>
</evidence>